<dbReference type="RefSeq" id="WP_015710178.1">
    <property type="nucleotide sequence ID" value="NC_015577.1"/>
</dbReference>
<feature type="domain" description="HTH tetR-type" evidence="5">
    <location>
        <begin position="6"/>
        <end position="66"/>
    </location>
</feature>
<protein>
    <submittedName>
        <fullName evidence="6">Transcriptional regulator, TetR family</fullName>
    </submittedName>
</protein>
<dbReference type="OrthoDB" id="9785164at2"/>
<dbReference type="EMBL" id="CP001841">
    <property type="protein sequence ID" value="AEF82059.1"/>
    <property type="molecule type" value="Genomic_DNA"/>
</dbReference>
<dbReference type="PROSITE" id="PS50977">
    <property type="entry name" value="HTH_TETR_2"/>
    <property type="match status" value="1"/>
</dbReference>
<dbReference type="PANTHER" id="PTHR30055:SF151">
    <property type="entry name" value="TRANSCRIPTIONAL REGULATORY PROTEIN"/>
    <property type="match status" value="1"/>
</dbReference>
<dbReference type="AlphaFoldDB" id="F5YBF3"/>
<dbReference type="GO" id="GO:0000976">
    <property type="term" value="F:transcription cis-regulatory region binding"/>
    <property type="evidence" value="ECO:0007669"/>
    <property type="project" value="TreeGrafter"/>
</dbReference>
<dbReference type="Proteomes" id="UP000009222">
    <property type="component" value="Chromosome"/>
</dbReference>
<reference evidence="7" key="1">
    <citation type="submission" date="2009-12" db="EMBL/GenBank/DDBJ databases">
        <title>Complete sequence of Treponema azotonutricium strain ZAS-9.</title>
        <authorList>
            <person name="Tetu S.G."/>
            <person name="Matson E."/>
            <person name="Ren Q."/>
            <person name="Seshadri R."/>
            <person name="Elbourne L."/>
            <person name="Hassan K.A."/>
            <person name="Durkin A."/>
            <person name="Radune D."/>
            <person name="Mohamoud Y."/>
            <person name="Shay R."/>
            <person name="Jin S."/>
            <person name="Zhang X."/>
            <person name="Lucey K."/>
            <person name="Ballor N.R."/>
            <person name="Ottesen E."/>
            <person name="Rosenthal R."/>
            <person name="Allen A."/>
            <person name="Leadbetter J.R."/>
            <person name="Paulsen I.T."/>
        </authorList>
    </citation>
    <scope>NUCLEOTIDE SEQUENCE [LARGE SCALE GENOMIC DNA]</scope>
    <source>
        <strain evidence="7">ATCC BAA-888 / DSM 13862 / ZAS-9</strain>
    </source>
</reference>
<evidence type="ECO:0000313" key="6">
    <source>
        <dbReference type="EMBL" id="AEF82059.1"/>
    </source>
</evidence>
<sequence>MGQKRGLNKETILSAALLITESEGFENLSLQNLAAALEVKPPSLYNHVAGLDDIRVQVAQSALEQMEKSIRDRVVGRSHEKAIREIAAAYRDFARKHPQLYKVLSIIARIDDGELRETAHSLQNTFRRILEPYRLIPRDETHFIRFMRSSLHGFVSLEAMGFFRHGRGVNKDLSFIEMTNMFIDILKSYTNRKHP</sequence>
<gene>
    <name evidence="6" type="ordered locus">TREAZ_1855</name>
</gene>
<dbReference type="PANTHER" id="PTHR30055">
    <property type="entry name" value="HTH-TYPE TRANSCRIPTIONAL REGULATOR RUTR"/>
    <property type="match status" value="1"/>
</dbReference>
<keyword evidence="7" id="KW-1185">Reference proteome</keyword>
<dbReference type="GO" id="GO:0003700">
    <property type="term" value="F:DNA-binding transcription factor activity"/>
    <property type="evidence" value="ECO:0007669"/>
    <property type="project" value="TreeGrafter"/>
</dbReference>
<dbReference type="SUPFAM" id="SSF46689">
    <property type="entry name" value="Homeodomain-like"/>
    <property type="match status" value="1"/>
</dbReference>
<evidence type="ECO:0000259" key="5">
    <source>
        <dbReference type="PROSITE" id="PS50977"/>
    </source>
</evidence>
<dbReference type="Gene3D" id="1.10.357.10">
    <property type="entry name" value="Tetracycline Repressor, domain 2"/>
    <property type="match status" value="1"/>
</dbReference>
<dbReference type="SUPFAM" id="SSF48498">
    <property type="entry name" value="Tetracyclin repressor-like, C-terminal domain"/>
    <property type="match status" value="1"/>
</dbReference>
<dbReference type="InParanoid" id="F5YBF3"/>
<keyword evidence="1" id="KW-0805">Transcription regulation</keyword>
<organism evidence="6 7">
    <name type="scientific">Leadbettera azotonutricia (strain ATCC BAA-888 / DSM 13862 / ZAS-9)</name>
    <name type="common">Treponema azotonutricium</name>
    <dbReference type="NCBI Taxonomy" id="545695"/>
    <lineage>
        <taxon>Bacteria</taxon>
        <taxon>Pseudomonadati</taxon>
        <taxon>Spirochaetota</taxon>
        <taxon>Spirochaetia</taxon>
        <taxon>Spirochaetales</taxon>
        <taxon>Breznakiellaceae</taxon>
        <taxon>Leadbettera</taxon>
    </lineage>
</organism>
<evidence type="ECO:0000256" key="3">
    <source>
        <dbReference type="ARBA" id="ARBA00023163"/>
    </source>
</evidence>
<dbReference type="STRING" id="545695.TREAZ_1855"/>
<keyword evidence="2 4" id="KW-0238">DNA-binding</keyword>
<dbReference type="InterPro" id="IPR036271">
    <property type="entry name" value="Tet_transcr_reg_TetR-rel_C_sf"/>
</dbReference>
<dbReference type="FunCoup" id="F5YBF3">
    <property type="interactions" value="7"/>
</dbReference>
<evidence type="ECO:0000256" key="2">
    <source>
        <dbReference type="ARBA" id="ARBA00023125"/>
    </source>
</evidence>
<dbReference type="InterPro" id="IPR025996">
    <property type="entry name" value="MT1864/Rv1816-like_C"/>
</dbReference>
<dbReference type="InterPro" id="IPR001647">
    <property type="entry name" value="HTH_TetR"/>
</dbReference>
<evidence type="ECO:0000256" key="4">
    <source>
        <dbReference type="PROSITE-ProRule" id="PRU00335"/>
    </source>
</evidence>
<evidence type="ECO:0000256" key="1">
    <source>
        <dbReference type="ARBA" id="ARBA00023015"/>
    </source>
</evidence>
<dbReference type="eggNOG" id="COG1309">
    <property type="taxonomic scope" value="Bacteria"/>
</dbReference>
<dbReference type="Gene3D" id="1.10.10.60">
    <property type="entry name" value="Homeodomain-like"/>
    <property type="match status" value="1"/>
</dbReference>
<dbReference type="KEGG" id="taz:TREAZ_1855"/>
<dbReference type="InterPro" id="IPR050109">
    <property type="entry name" value="HTH-type_TetR-like_transc_reg"/>
</dbReference>
<proteinExistence type="predicted"/>
<evidence type="ECO:0000313" key="7">
    <source>
        <dbReference type="Proteomes" id="UP000009222"/>
    </source>
</evidence>
<dbReference type="InterPro" id="IPR009057">
    <property type="entry name" value="Homeodomain-like_sf"/>
</dbReference>
<reference evidence="6 7" key="2">
    <citation type="journal article" date="2011" name="ISME J.">
        <title>RNA-seq reveals cooperative metabolic interactions between two termite-gut spirochete species in co-culture.</title>
        <authorList>
            <person name="Rosenthal A.Z."/>
            <person name="Matson E.G."/>
            <person name="Eldar A."/>
            <person name="Leadbetter J.R."/>
        </authorList>
    </citation>
    <scope>NUCLEOTIDE SEQUENCE [LARGE SCALE GENOMIC DNA]</scope>
    <source>
        <strain evidence="7">ATCC BAA-888 / DSM 13862 / ZAS-9</strain>
    </source>
</reference>
<name>F5YBF3_LEAAZ</name>
<feature type="DNA-binding region" description="H-T-H motif" evidence="4">
    <location>
        <begin position="29"/>
        <end position="48"/>
    </location>
</feature>
<accession>F5YBF3</accession>
<dbReference type="Pfam" id="PF13305">
    <property type="entry name" value="TetR_C_33"/>
    <property type="match status" value="1"/>
</dbReference>
<keyword evidence="3" id="KW-0804">Transcription</keyword>
<dbReference type="HOGENOM" id="CLU_069356_43_2_12"/>